<organism evidence="1 2">
    <name type="scientific">Camellia lanceoleosa</name>
    <dbReference type="NCBI Taxonomy" id="1840588"/>
    <lineage>
        <taxon>Eukaryota</taxon>
        <taxon>Viridiplantae</taxon>
        <taxon>Streptophyta</taxon>
        <taxon>Embryophyta</taxon>
        <taxon>Tracheophyta</taxon>
        <taxon>Spermatophyta</taxon>
        <taxon>Magnoliopsida</taxon>
        <taxon>eudicotyledons</taxon>
        <taxon>Gunneridae</taxon>
        <taxon>Pentapetalae</taxon>
        <taxon>asterids</taxon>
        <taxon>Ericales</taxon>
        <taxon>Theaceae</taxon>
        <taxon>Camellia</taxon>
    </lineage>
</organism>
<protein>
    <submittedName>
        <fullName evidence="1">Fasciclin-like arabinogalactan protein 4</fullName>
    </submittedName>
</protein>
<dbReference type="EMBL" id="CM045760">
    <property type="protein sequence ID" value="KAI8024655.1"/>
    <property type="molecule type" value="Genomic_DNA"/>
</dbReference>
<evidence type="ECO:0000313" key="1">
    <source>
        <dbReference type="EMBL" id="KAI8024655.1"/>
    </source>
</evidence>
<dbReference type="Proteomes" id="UP001060215">
    <property type="component" value="Chromosome 3"/>
</dbReference>
<sequence length="118" mass="12437">MGADASINISRVNGSMAIDTGIVQALVTQTVFDQNPVAIFGVSRVLLPREIFGKNPIVDIADGGTQPPDVSLSPKNSPELYAPPSHLLSLLGQEIQSEAAGNGVQRFVLAFCCIALYL</sequence>
<reference evidence="1 2" key="1">
    <citation type="journal article" date="2022" name="Plant J.">
        <title>Chromosome-level genome of Camellia lanceoleosa provides a valuable resource for understanding genome evolution and self-incompatibility.</title>
        <authorList>
            <person name="Gong W."/>
            <person name="Xiao S."/>
            <person name="Wang L."/>
            <person name="Liao Z."/>
            <person name="Chang Y."/>
            <person name="Mo W."/>
            <person name="Hu G."/>
            <person name="Li W."/>
            <person name="Zhao G."/>
            <person name="Zhu H."/>
            <person name="Hu X."/>
            <person name="Ji K."/>
            <person name="Xiang X."/>
            <person name="Song Q."/>
            <person name="Yuan D."/>
            <person name="Jin S."/>
            <person name="Zhang L."/>
        </authorList>
    </citation>
    <scope>NUCLEOTIDE SEQUENCE [LARGE SCALE GENOMIC DNA]</scope>
    <source>
        <strain evidence="1">SQ_2022a</strain>
    </source>
</reference>
<proteinExistence type="predicted"/>
<gene>
    <name evidence="1" type="ORF">LOK49_LG02G03847</name>
</gene>
<comment type="caution">
    <text evidence="1">The sequence shown here is derived from an EMBL/GenBank/DDBJ whole genome shotgun (WGS) entry which is preliminary data.</text>
</comment>
<evidence type="ECO:0000313" key="2">
    <source>
        <dbReference type="Proteomes" id="UP001060215"/>
    </source>
</evidence>
<keyword evidence="2" id="KW-1185">Reference proteome</keyword>
<accession>A0ACC0IGJ7</accession>
<name>A0ACC0IGJ7_9ERIC</name>